<gene>
    <name evidence="1" type="ORF">M408DRAFT_25088</name>
</gene>
<dbReference type="InterPro" id="IPR032675">
    <property type="entry name" value="LRR_dom_sf"/>
</dbReference>
<sequence>MNPTTTTGNDRLPFDVLTEIFPYYASQETPQYPTETLLLVCKSWHVAALAKHSVWSQFRIHIGHHARYNMLPNRTKTRLKRSGDVSPLDIELRNLVNADAPNFTEDFEDRILDTPPTVICTARFDQTGKETLSCNCEVFAYEHIIHQLYILAGLYGHYCRRWRSLLLVPSSLDFLEEQKLTDGDERLAYVLSYPTPKLVSLSIHHFIDADIPRFPLFLHTPVLTHLALDNCLIDILPNAEKLEFLGVSWTHHLAIDHWDRNGVWHRRDQEGVWQYTSMRCLKILKLNLPMRTLLRPSELPELRTLVLRGSRFPLEKEDMSASIPHLSHLSLGIGNMMLPFSLETTIPESLKRVKTLNVWYNGPFPSAWSLEQMPIHLVEVLRLTYSLESLEGDARMLGVVLKLIADPPEPASDSRILGNQEVIFRVNPGGSSWKLDPSSVREDVIELANRLEVMSPDNSWKSILREMELEIVPA</sequence>
<dbReference type="SUPFAM" id="SSF52047">
    <property type="entry name" value="RNI-like"/>
    <property type="match status" value="1"/>
</dbReference>
<dbReference type="Gene3D" id="3.80.10.10">
    <property type="entry name" value="Ribonuclease Inhibitor"/>
    <property type="match status" value="1"/>
</dbReference>
<accession>A0A0C2WKF0</accession>
<name>A0A0C2WKF0_SERVB</name>
<reference evidence="2" key="2">
    <citation type="submission" date="2015-01" db="EMBL/GenBank/DDBJ databases">
        <title>Evolutionary Origins and Diversification of the Mycorrhizal Mutualists.</title>
        <authorList>
            <consortium name="DOE Joint Genome Institute"/>
            <consortium name="Mycorrhizal Genomics Consortium"/>
            <person name="Kohler A."/>
            <person name="Kuo A."/>
            <person name="Nagy L.G."/>
            <person name="Floudas D."/>
            <person name="Copeland A."/>
            <person name="Barry K.W."/>
            <person name="Cichocki N."/>
            <person name="Veneault-Fourrey C."/>
            <person name="LaButti K."/>
            <person name="Lindquist E.A."/>
            <person name="Lipzen A."/>
            <person name="Lundell T."/>
            <person name="Morin E."/>
            <person name="Murat C."/>
            <person name="Riley R."/>
            <person name="Ohm R."/>
            <person name="Sun H."/>
            <person name="Tunlid A."/>
            <person name="Henrissat B."/>
            <person name="Grigoriev I.V."/>
            <person name="Hibbett D.S."/>
            <person name="Martin F."/>
        </authorList>
    </citation>
    <scope>NUCLEOTIDE SEQUENCE [LARGE SCALE GENOMIC DNA]</scope>
    <source>
        <strain evidence="2">MAFF 305830</strain>
    </source>
</reference>
<dbReference type="EMBL" id="KN824303">
    <property type="protein sequence ID" value="KIM26818.1"/>
    <property type="molecule type" value="Genomic_DNA"/>
</dbReference>
<dbReference type="HOGENOM" id="CLU_045728_1_0_1"/>
<dbReference type="Proteomes" id="UP000054097">
    <property type="component" value="Unassembled WGS sequence"/>
</dbReference>
<dbReference type="OrthoDB" id="3142917at2759"/>
<keyword evidence="2" id="KW-1185">Reference proteome</keyword>
<reference evidence="1 2" key="1">
    <citation type="submission" date="2014-04" db="EMBL/GenBank/DDBJ databases">
        <authorList>
            <consortium name="DOE Joint Genome Institute"/>
            <person name="Kuo A."/>
            <person name="Zuccaro A."/>
            <person name="Kohler A."/>
            <person name="Nagy L.G."/>
            <person name="Floudas D."/>
            <person name="Copeland A."/>
            <person name="Barry K.W."/>
            <person name="Cichocki N."/>
            <person name="Veneault-Fourrey C."/>
            <person name="LaButti K."/>
            <person name="Lindquist E.A."/>
            <person name="Lipzen A."/>
            <person name="Lundell T."/>
            <person name="Morin E."/>
            <person name="Murat C."/>
            <person name="Sun H."/>
            <person name="Tunlid A."/>
            <person name="Henrissat B."/>
            <person name="Grigoriev I.V."/>
            <person name="Hibbett D.S."/>
            <person name="Martin F."/>
            <person name="Nordberg H.P."/>
            <person name="Cantor M.N."/>
            <person name="Hua S.X."/>
        </authorList>
    </citation>
    <scope>NUCLEOTIDE SEQUENCE [LARGE SCALE GENOMIC DNA]</scope>
    <source>
        <strain evidence="1 2">MAFF 305830</strain>
    </source>
</reference>
<proteinExistence type="predicted"/>
<protein>
    <recommendedName>
        <fullName evidence="3">F-box domain-containing protein</fullName>
    </recommendedName>
</protein>
<evidence type="ECO:0000313" key="1">
    <source>
        <dbReference type="EMBL" id="KIM26818.1"/>
    </source>
</evidence>
<organism evidence="1 2">
    <name type="scientific">Serendipita vermifera MAFF 305830</name>
    <dbReference type="NCBI Taxonomy" id="933852"/>
    <lineage>
        <taxon>Eukaryota</taxon>
        <taxon>Fungi</taxon>
        <taxon>Dikarya</taxon>
        <taxon>Basidiomycota</taxon>
        <taxon>Agaricomycotina</taxon>
        <taxon>Agaricomycetes</taxon>
        <taxon>Sebacinales</taxon>
        <taxon>Serendipitaceae</taxon>
        <taxon>Serendipita</taxon>
    </lineage>
</organism>
<dbReference type="AlphaFoldDB" id="A0A0C2WKF0"/>
<evidence type="ECO:0008006" key="3">
    <source>
        <dbReference type="Google" id="ProtNLM"/>
    </source>
</evidence>
<evidence type="ECO:0000313" key="2">
    <source>
        <dbReference type="Proteomes" id="UP000054097"/>
    </source>
</evidence>